<dbReference type="AlphaFoldDB" id="A0A939BY80"/>
<evidence type="ECO:0000313" key="2">
    <source>
        <dbReference type="EMBL" id="MBM9466331.1"/>
    </source>
</evidence>
<accession>A0A939BY80</accession>
<gene>
    <name evidence="2" type="ORF">JL106_03435</name>
</gene>
<dbReference type="Gene3D" id="2.40.33.20">
    <property type="entry name" value="PK beta-barrel domain-like"/>
    <property type="match status" value="1"/>
</dbReference>
<organism evidence="2 3">
    <name type="scientific">Nakamurella leprariae</name>
    <dbReference type="NCBI Taxonomy" id="2803911"/>
    <lineage>
        <taxon>Bacteria</taxon>
        <taxon>Bacillati</taxon>
        <taxon>Actinomycetota</taxon>
        <taxon>Actinomycetes</taxon>
        <taxon>Nakamurellales</taxon>
        <taxon>Nakamurellaceae</taxon>
        <taxon>Nakamurella</taxon>
    </lineage>
</organism>
<dbReference type="GO" id="GO:0003824">
    <property type="term" value="F:catalytic activity"/>
    <property type="evidence" value="ECO:0007669"/>
    <property type="project" value="InterPro"/>
</dbReference>
<comment type="caution">
    <text evidence="2">The sequence shown here is derived from an EMBL/GenBank/DDBJ whole genome shotgun (WGS) entry which is preliminary data.</text>
</comment>
<dbReference type="InterPro" id="IPR011037">
    <property type="entry name" value="Pyrv_Knase-like_insert_dom_sf"/>
</dbReference>
<protein>
    <recommendedName>
        <fullName evidence="1">MOSC domain-containing protein</fullName>
    </recommendedName>
</protein>
<proteinExistence type="predicted"/>
<sequence length="174" mass="18157">MSDPAGLSIERFVVSGVHRLAGRPSDGPTGRLDDDPPVDEIRVRAGLGVVGDRYFNRPAHRDASVTFVAVEALEAVADELGVPRFDPAAARRTVVLRGLGTEATQQLIGTTFSLDTGAGPVAFAGRRAANPCAWMDVVLAPGAFRALRGRGGVRAVPLTDGRLSLGPVVLQHGA</sequence>
<dbReference type="SUPFAM" id="SSF50800">
    <property type="entry name" value="PK beta-barrel domain-like"/>
    <property type="match status" value="1"/>
</dbReference>
<evidence type="ECO:0000313" key="3">
    <source>
        <dbReference type="Proteomes" id="UP000663792"/>
    </source>
</evidence>
<reference evidence="2" key="1">
    <citation type="submission" date="2021-01" db="EMBL/GenBank/DDBJ databases">
        <title>YIM 132084 draft genome.</title>
        <authorList>
            <person name="An D."/>
        </authorList>
    </citation>
    <scope>NUCLEOTIDE SEQUENCE</scope>
    <source>
        <strain evidence="2">YIM 132084</strain>
    </source>
</reference>
<name>A0A939BY80_9ACTN</name>
<dbReference type="Proteomes" id="UP000663792">
    <property type="component" value="Unassembled WGS sequence"/>
</dbReference>
<keyword evidence="3" id="KW-1185">Reference proteome</keyword>
<dbReference type="PROSITE" id="PS51340">
    <property type="entry name" value="MOSC"/>
    <property type="match status" value="1"/>
</dbReference>
<dbReference type="EMBL" id="JAERWK010000005">
    <property type="protein sequence ID" value="MBM9466331.1"/>
    <property type="molecule type" value="Genomic_DNA"/>
</dbReference>
<dbReference type="GO" id="GO:0030151">
    <property type="term" value="F:molybdenum ion binding"/>
    <property type="evidence" value="ECO:0007669"/>
    <property type="project" value="InterPro"/>
</dbReference>
<dbReference type="RefSeq" id="WP_205259281.1">
    <property type="nucleotide sequence ID" value="NZ_JAERWK010000005.1"/>
</dbReference>
<evidence type="ECO:0000259" key="1">
    <source>
        <dbReference type="PROSITE" id="PS51340"/>
    </source>
</evidence>
<dbReference type="GO" id="GO:0030170">
    <property type="term" value="F:pyridoxal phosphate binding"/>
    <property type="evidence" value="ECO:0007669"/>
    <property type="project" value="InterPro"/>
</dbReference>
<feature type="domain" description="MOSC" evidence="1">
    <location>
        <begin position="35"/>
        <end position="172"/>
    </location>
</feature>
<dbReference type="InterPro" id="IPR005302">
    <property type="entry name" value="MoCF_Sase_C"/>
</dbReference>